<feature type="region of interest" description="Disordered" evidence="1">
    <location>
        <begin position="67"/>
        <end position="98"/>
    </location>
</feature>
<sequence>MNQQIQMDEEEEEVEEEECEPLKEFIHSKSDVRNLRITRLRRPFIASPFMPSTVSTQKSTVDRRRTAATTTTTTIPSSSRKIEVFQSSGRSSRGYDALNIKKQPNIEPSAFQEAEEENDIESLSSEESSILRFRDLTGKDWTAIIICILLEQKECFHLEYFLLESLQLLLAF</sequence>
<organism evidence="2 3">
    <name type="scientific">Panagrolaimus superbus</name>
    <dbReference type="NCBI Taxonomy" id="310955"/>
    <lineage>
        <taxon>Eukaryota</taxon>
        <taxon>Metazoa</taxon>
        <taxon>Ecdysozoa</taxon>
        <taxon>Nematoda</taxon>
        <taxon>Chromadorea</taxon>
        <taxon>Rhabditida</taxon>
        <taxon>Tylenchina</taxon>
        <taxon>Panagrolaimomorpha</taxon>
        <taxon>Panagrolaimoidea</taxon>
        <taxon>Panagrolaimidae</taxon>
        <taxon>Panagrolaimus</taxon>
    </lineage>
</organism>
<evidence type="ECO:0000313" key="2">
    <source>
        <dbReference type="Proteomes" id="UP000887577"/>
    </source>
</evidence>
<feature type="compositionally biased region" description="Polar residues" evidence="1">
    <location>
        <begin position="75"/>
        <end position="91"/>
    </location>
</feature>
<evidence type="ECO:0000313" key="3">
    <source>
        <dbReference type="WBParaSite" id="PSU_v2.g3385.t1"/>
    </source>
</evidence>
<proteinExistence type="predicted"/>
<evidence type="ECO:0000256" key="1">
    <source>
        <dbReference type="SAM" id="MobiDB-lite"/>
    </source>
</evidence>
<protein>
    <submittedName>
        <fullName evidence="3">Uncharacterized protein</fullName>
    </submittedName>
</protein>
<reference evidence="3" key="1">
    <citation type="submission" date="2022-11" db="UniProtKB">
        <authorList>
            <consortium name="WormBaseParasite"/>
        </authorList>
    </citation>
    <scope>IDENTIFICATION</scope>
</reference>
<name>A0A914YZC2_9BILA</name>
<dbReference type="AlphaFoldDB" id="A0A914YZC2"/>
<dbReference type="WBParaSite" id="PSU_v2.g3385.t1">
    <property type="protein sequence ID" value="PSU_v2.g3385.t1"/>
    <property type="gene ID" value="PSU_v2.g3385"/>
</dbReference>
<keyword evidence="2" id="KW-1185">Reference proteome</keyword>
<dbReference type="Proteomes" id="UP000887577">
    <property type="component" value="Unplaced"/>
</dbReference>
<accession>A0A914YZC2</accession>